<dbReference type="GO" id="GO:0005524">
    <property type="term" value="F:ATP binding"/>
    <property type="evidence" value="ECO:0007669"/>
    <property type="project" value="UniProtKB-KW"/>
</dbReference>
<dbReference type="Pfam" id="PF13090">
    <property type="entry name" value="PP_kinase_C"/>
    <property type="match status" value="1"/>
</dbReference>
<dbReference type="GO" id="GO:0006799">
    <property type="term" value="P:polyphosphate biosynthetic process"/>
    <property type="evidence" value="ECO:0007669"/>
    <property type="project" value="UniProtKB-UniRule"/>
</dbReference>
<feature type="domain" description="Polyphosphate kinase C-terminal" evidence="7">
    <location>
        <begin position="409"/>
        <end position="574"/>
    </location>
</feature>
<dbReference type="InterPro" id="IPR025198">
    <property type="entry name" value="PPK_N_dom"/>
</dbReference>
<evidence type="ECO:0000313" key="8">
    <source>
        <dbReference type="EMBL" id="BDI28097.1"/>
    </source>
</evidence>
<dbReference type="PIRSF" id="PIRSF015589">
    <property type="entry name" value="PP_kinase"/>
    <property type="match status" value="1"/>
</dbReference>
<feature type="binding site" evidence="1">
    <location>
        <position position="642"/>
    </location>
    <ligand>
        <name>ATP</name>
        <dbReference type="ChEBI" id="CHEBI:30616"/>
    </ligand>
</feature>
<keyword evidence="1 2" id="KW-0597">Phosphoprotein</keyword>
<reference evidence="8 9" key="1">
    <citation type="journal article" date="2019" name="Int. J. Syst. Evol. Microbiol.">
        <title>Capsulimonas corticalis gen. nov., sp. nov., an aerobic capsulated bacterium, of a novel bacterial order, Capsulimonadales ord. nov., of the class Armatimonadia of the phylum Armatimonadetes.</title>
        <authorList>
            <person name="Li J."/>
            <person name="Kudo C."/>
            <person name="Tonouchi A."/>
        </authorList>
    </citation>
    <scope>NUCLEOTIDE SEQUENCE [LARGE SCALE GENOMIC DNA]</scope>
    <source>
        <strain evidence="8 9">AX-7</strain>
    </source>
</reference>
<keyword evidence="1 8" id="KW-0418">Kinase</keyword>
<evidence type="ECO:0000256" key="2">
    <source>
        <dbReference type="RuleBase" id="RU003800"/>
    </source>
</evidence>
<keyword evidence="9" id="KW-1185">Reference proteome</keyword>
<feature type="compositionally biased region" description="Acidic residues" evidence="3">
    <location>
        <begin position="32"/>
        <end position="53"/>
    </location>
</feature>
<accession>A0A402CRM8</accession>
<dbReference type="NCBIfam" id="NF003918">
    <property type="entry name" value="PRK05443.1-2"/>
    <property type="match status" value="1"/>
</dbReference>
<dbReference type="PANTHER" id="PTHR30218:SF0">
    <property type="entry name" value="POLYPHOSPHATE KINASE"/>
    <property type="match status" value="1"/>
</dbReference>
<dbReference type="GO" id="GO:0008976">
    <property type="term" value="F:polyphosphate kinase activity"/>
    <property type="evidence" value="ECO:0007669"/>
    <property type="project" value="UniProtKB-UniRule"/>
</dbReference>
<dbReference type="Gene3D" id="3.30.1840.10">
    <property type="entry name" value="Polyphosphate kinase middle domain"/>
    <property type="match status" value="1"/>
</dbReference>
<keyword evidence="1" id="KW-0067">ATP-binding</keyword>
<dbReference type="SUPFAM" id="SSF140356">
    <property type="entry name" value="PPK N-terminal domain-like"/>
    <property type="match status" value="1"/>
</dbReference>
<feature type="binding site" evidence="1">
    <location>
        <position position="670"/>
    </location>
    <ligand>
        <name>ATP</name>
        <dbReference type="ChEBI" id="CHEBI:30616"/>
    </ligand>
</feature>
<dbReference type="RefSeq" id="WP_218025510.1">
    <property type="nucleotide sequence ID" value="NZ_AP025739.1"/>
</dbReference>
<dbReference type="CDD" id="cd09168">
    <property type="entry name" value="PLDc_PaPPK1_C2_like"/>
    <property type="match status" value="1"/>
</dbReference>
<comment type="catalytic activity">
    <reaction evidence="1 2">
        <text>[phosphate](n) + ATP = [phosphate](n+1) + ADP</text>
        <dbReference type="Rhea" id="RHEA:19573"/>
        <dbReference type="Rhea" id="RHEA-COMP:9859"/>
        <dbReference type="Rhea" id="RHEA-COMP:14280"/>
        <dbReference type="ChEBI" id="CHEBI:16838"/>
        <dbReference type="ChEBI" id="CHEBI:30616"/>
        <dbReference type="ChEBI" id="CHEBI:456216"/>
        <dbReference type="EC" id="2.7.4.1"/>
    </reaction>
</comment>
<feature type="binding site" evidence="1">
    <location>
        <position position="482"/>
    </location>
    <ligand>
        <name>Mg(2+)</name>
        <dbReference type="ChEBI" id="CHEBI:18420"/>
    </ligand>
</feature>
<comment type="function">
    <text evidence="1 2">Catalyzes the reversible transfer of the terminal phosphate of ATP to form a long-chain polyphosphate (polyP).</text>
</comment>
<evidence type="ECO:0000256" key="1">
    <source>
        <dbReference type="HAMAP-Rule" id="MF_00347"/>
    </source>
</evidence>
<dbReference type="NCBIfam" id="NF003921">
    <property type="entry name" value="PRK05443.2-2"/>
    <property type="match status" value="1"/>
</dbReference>
<keyword evidence="1" id="KW-0547">Nucleotide-binding</keyword>
<organism evidence="8 9">
    <name type="scientific">Capsulimonas corticalis</name>
    <dbReference type="NCBI Taxonomy" id="2219043"/>
    <lineage>
        <taxon>Bacteria</taxon>
        <taxon>Bacillati</taxon>
        <taxon>Armatimonadota</taxon>
        <taxon>Armatimonadia</taxon>
        <taxon>Capsulimonadales</taxon>
        <taxon>Capsulimonadaceae</taxon>
        <taxon>Capsulimonas</taxon>
    </lineage>
</organism>
<dbReference type="InterPro" id="IPR036832">
    <property type="entry name" value="PPK_N_dom_sf"/>
</dbReference>
<dbReference type="InterPro" id="IPR024953">
    <property type="entry name" value="PP_kinase_middle"/>
</dbReference>
<dbReference type="GO" id="GO:0009358">
    <property type="term" value="C:polyphosphate kinase complex"/>
    <property type="evidence" value="ECO:0007669"/>
    <property type="project" value="InterPro"/>
</dbReference>
<dbReference type="InterPro" id="IPR041108">
    <property type="entry name" value="PP_kinase_C_1"/>
</dbReference>
<dbReference type="Proteomes" id="UP000287394">
    <property type="component" value="Chromosome"/>
</dbReference>
<dbReference type="SUPFAM" id="SSF56024">
    <property type="entry name" value="Phospholipase D/nuclease"/>
    <property type="match status" value="2"/>
</dbReference>
<dbReference type="Pfam" id="PF02503">
    <property type="entry name" value="PP_kinase"/>
    <property type="match status" value="1"/>
</dbReference>
<proteinExistence type="inferred from homology"/>
<protein>
    <recommendedName>
        <fullName evidence="1 2">Polyphosphate kinase</fullName>
        <ecNumber evidence="1 2">2.7.4.1</ecNumber>
    </recommendedName>
    <alternativeName>
        <fullName evidence="1">ATP-polyphosphate phosphotransferase</fullName>
    </alternativeName>
    <alternativeName>
        <fullName evidence="1">Polyphosphoric acid kinase</fullName>
    </alternativeName>
</protein>
<dbReference type="InterPro" id="IPR003414">
    <property type="entry name" value="PP_kinase"/>
</dbReference>
<feature type="region of interest" description="Disordered" evidence="3">
    <location>
        <begin position="1"/>
        <end position="75"/>
    </location>
</feature>
<dbReference type="SUPFAM" id="SSF143724">
    <property type="entry name" value="PHP14-like"/>
    <property type="match status" value="1"/>
</dbReference>
<gene>
    <name evidence="1 8" type="primary">ppk</name>
    <name evidence="8" type="ORF">CCAX7_001480</name>
</gene>
<feature type="domain" description="Polyphosphate kinase middle" evidence="4">
    <location>
        <begin position="202"/>
        <end position="381"/>
    </location>
</feature>
<sequence length="767" mass="86287">MNNPTAALQEENSRHDNHASAAQDEVMTQTSYEEDFDPIDLAEAGLEEIDSDEMAPVPDGDATATDAATKPSPIESSLSLSDPALYLNRELSWLAFNDRVFGEAADPEHPLLERVKFIAIGHSNLDEYYMIRVSGLLQQVAAGLADLTPDGMTPREQLAALRSEVGPMLQDAANYFHKTLEPELESHGVRLLDYSQLTRGQVKSLRDYFREEVFPVLTPLALGPGHPFPHISNLSLNLAVVVRDPEVGEKFARMKVPGVLPRLVPCPPPNEHSEEQHFVWLEQVIAANAQMLFPGLQVIESHPFRVTRDADIEIQEDEASDLLQTVERGLHARQFGDVCRLEVNTSMPPRLRTLLIENLLVDKEDVYTIDGTLGLSDLMQIWKLPKPELKDPPLIPVLPKELQDRPKEILDVIGAQDLLLHHPYDSFNPIIDFVETGAKDPGVLAIKQTLYRVGGNSPIVKLLAESRDDDTQVAVLVELKARFDEENNIEWARALEDSGVHVVYGLIGLKTHCKLALVVRKEKDGKLRRYVHLGTGNYNPITARIYTDMSYFTARPDICADISELFNVLTGYSRQTKYRKLLVAPVNMRERFIQMIEREAAHARRGRPARLIFKTNTLTDEPIIRAIYAAAQAGVKIDLIVRGVCCLRPGVIGVSENIRVVSIVGRFLEHSRIYYFYNGGNTQIYMGSADLMRRNLERRVEVLFPVEDAGLKKHVREQVLERYLEDTRNAHQLLPDGKYVHLQPPDGDAPFSAQKTFLQERQETVEA</sequence>
<evidence type="ECO:0000259" key="7">
    <source>
        <dbReference type="Pfam" id="PF17941"/>
    </source>
</evidence>
<dbReference type="GO" id="GO:0046872">
    <property type="term" value="F:metal ion binding"/>
    <property type="evidence" value="ECO:0007669"/>
    <property type="project" value="UniProtKB-KW"/>
</dbReference>
<dbReference type="InterPro" id="IPR025200">
    <property type="entry name" value="PPK_C_dom2"/>
</dbReference>
<feature type="binding site" evidence="1">
    <location>
        <position position="452"/>
    </location>
    <ligand>
        <name>Mg(2+)</name>
        <dbReference type="ChEBI" id="CHEBI:18420"/>
    </ligand>
</feature>
<comment type="cofactor">
    <cofactor evidence="1">
        <name>Mg(2+)</name>
        <dbReference type="ChEBI" id="CHEBI:18420"/>
    </cofactor>
</comment>
<dbReference type="NCBIfam" id="TIGR03705">
    <property type="entry name" value="poly_P_kin"/>
    <property type="match status" value="1"/>
</dbReference>
<feature type="binding site" evidence="1">
    <location>
        <position position="124"/>
    </location>
    <ligand>
        <name>ATP</name>
        <dbReference type="ChEBI" id="CHEBI:30616"/>
    </ligand>
</feature>
<evidence type="ECO:0000256" key="3">
    <source>
        <dbReference type="SAM" id="MobiDB-lite"/>
    </source>
</evidence>
<comment type="similarity">
    <text evidence="1 2">Belongs to the polyphosphate kinase 1 (PPK1) family.</text>
</comment>
<dbReference type="InterPro" id="IPR036830">
    <property type="entry name" value="PP_kinase_middle_dom_sf"/>
</dbReference>
<evidence type="ECO:0000259" key="5">
    <source>
        <dbReference type="Pfam" id="PF13089"/>
    </source>
</evidence>
<dbReference type="KEGG" id="ccot:CCAX7_001480"/>
<dbReference type="EC" id="2.7.4.1" evidence="1 2"/>
<feature type="binding site" evidence="1">
    <location>
        <position position="546"/>
    </location>
    <ligand>
        <name>ATP</name>
        <dbReference type="ChEBI" id="CHEBI:30616"/>
    </ligand>
</feature>
<feature type="domain" description="Polyphosphate kinase C-terminal" evidence="6">
    <location>
        <begin position="581"/>
        <end position="754"/>
    </location>
</feature>
<keyword evidence="1 2" id="KW-0808">Transferase</keyword>
<dbReference type="PANTHER" id="PTHR30218">
    <property type="entry name" value="POLYPHOSPHATE KINASE"/>
    <property type="match status" value="1"/>
</dbReference>
<dbReference type="Gene3D" id="3.30.870.10">
    <property type="entry name" value="Endonuclease Chain A"/>
    <property type="match status" value="2"/>
</dbReference>
<dbReference type="AlphaFoldDB" id="A0A402CRM8"/>
<dbReference type="HAMAP" id="MF_00347">
    <property type="entry name" value="Polyphosphate_kinase"/>
    <property type="match status" value="1"/>
</dbReference>
<dbReference type="EMBL" id="AP025739">
    <property type="protein sequence ID" value="BDI28097.1"/>
    <property type="molecule type" value="Genomic_DNA"/>
</dbReference>
<feature type="domain" description="Polyphosphate kinase N-terminal" evidence="5">
    <location>
        <begin position="86"/>
        <end position="191"/>
    </location>
</feature>
<feature type="compositionally biased region" description="Low complexity" evidence="3">
    <location>
        <begin position="55"/>
        <end position="71"/>
    </location>
</feature>
<evidence type="ECO:0000259" key="6">
    <source>
        <dbReference type="Pfam" id="PF13090"/>
    </source>
</evidence>
<comment type="PTM">
    <text evidence="1 2">An intermediate of this reaction is the autophosphorylated ppk in which a phosphate is covalently linked to a histidine residue through a N-P bond.</text>
</comment>
<dbReference type="Gene3D" id="1.20.58.310">
    <property type="entry name" value="Polyphosphate kinase N-terminal domain"/>
    <property type="match status" value="1"/>
</dbReference>
<dbReference type="Pfam" id="PF17941">
    <property type="entry name" value="PP_kinase_C_1"/>
    <property type="match status" value="1"/>
</dbReference>
<dbReference type="NCBIfam" id="NF003917">
    <property type="entry name" value="PRK05443.1-1"/>
    <property type="match status" value="1"/>
</dbReference>
<keyword evidence="1" id="KW-0460">Magnesium</keyword>
<evidence type="ECO:0000259" key="4">
    <source>
        <dbReference type="Pfam" id="PF02503"/>
    </source>
</evidence>
<name>A0A402CRM8_9BACT</name>
<feature type="active site" description="Phosphohistidine intermediate" evidence="1">
    <location>
        <position position="512"/>
    </location>
</feature>
<dbReference type="CDD" id="cd09165">
    <property type="entry name" value="PLDc_PaPPK1_C1_like"/>
    <property type="match status" value="1"/>
</dbReference>
<dbReference type="Pfam" id="PF13089">
    <property type="entry name" value="PP_kinase_N"/>
    <property type="match status" value="1"/>
</dbReference>
<keyword evidence="1" id="KW-0479">Metal-binding</keyword>
<evidence type="ECO:0000313" key="9">
    <source>
        <dbReference type="Proteomes" id="UP000287394"/>
    </source>
</evidence>